<feature type="transmembrane region" description="Helical" evidence="1">
    <location>
        <begin position="41"/>
        <end position="61"/>
    </location>
</feature>
<proteinExistence type="predicted"/>
<feature type="transmembrane region" description="Helical" evidence="1">
    <location>
        <begin position="238"/>
        <end position="259"/>
    </location>
</feature>
<feature type="transmembrane region" description="Helical" evidence="1">
    <location>
        <begin position="129"/>
        <end position="145"/>
    </location>
</feature>
<keyword evidence="4" id="KW-1185">Reference proteome</keyword>
<gene>
    <name evidence="3" type="ORF">MSBR3_0396</name>
</gene>
<evidence type="ECO:0000313" key="3">
    <source>
        <dbReference type="EMBL" id="AKB80974.1"/>
    </source>
</evidence>
<accession>A0A0E3SFB1</accession>
<dbReference type="InterPro" id="IPR018677">
    <property type="entry name" value="DUF2157"/>
</dbReference>
<feature type="transmembrane region" description="Helical" evidence="1">
    <location>
        <begin position="271"/>
        <end position="291"/>
    </location>
</feature>
<feature type="transmembrane region" description="Helical" evidence="1">
    <location>
        <begin position="102"/>
        <end position="123"/>
    </location>
</feature>
<feature type="transmembrane region" description="Helical" evidence="1">
    <location>
        <begin position="206"/>
        <end position="226"/>
    </location>
</feature>
<keyword evidence="1" id="KW-0472">Membrane</keyword>
<feature type="transmembrane region" description="Helical" evidence="1">
    <location>
        <begin position="323"/>
        <end position="340"/>
    </location>
</feature>
<keyword evidence="1" id="KW-1133">Transmembrane helix</keyword>
<dbReference type="GeneID" id="24787856"/>
<dbReference type="Proteomes" id="UP000033066">
    <property type="component" value="Chromosome"/>
</dbReference>
<dbReference type="KEGG" id="mbak:MSBR3_0396"/>
<evidence type="ECO:0000256" key="1">
    <source>
        <dbReference type="SAM" id="Phobius"/>
    </source>
</evidence>
<dbReference type="OrthoDB" id="137285at2157"/>
<reference evidence="3" key="1">
    <citation type="submission" date="2014-07" db="EMBL/GenBank/DDBJ databases">
        <title>Methanogenic archaea and the global carbon cycle.</title>
        <authorList>
            <person name="Henriksen J.R."/>
            <person name="Luke J."/>
            <person name="Reinhart S."/>
            <person name="Benedict M.N."/>
            <person name="Youngblut N.D."/>
            <person name="Metcalf M.E."/>
            <person name="Whitaker R.J."/>
            <person name="Metcalf W.W."/>
        </authorList>
    </citation>
    <scope>NUCLEOTIDE SEQUENCE [LARGE SCALE GENOMIC DNA]</scope>
    <source>
        <strain evidence="3">3</strain>
    </source>
</reference>
<feature type="transmembrane region" description="Helical" evidence="1">
    <location>
        <begin position="297"/>
        <end position="316"/>
    </location>
</feature>
<dbReference type="RefSeq" id="WP_048106167.1">
    <property type="nucleotide sequence ID" value="NZ_CP009517.1"/>
</dbReference>
<evidence type="ECO:0000313" key="4">
    <source>
        <dbReference type="Proteomes" id="UP000033066"/>
    </source>
</evidence>
<name>A0A0E3SFB1_METBA</name>
<organism evidence="3 4">
    <name type="scientific">Methanosarcina barkeri 3</name>
    <dbReference type="NCBI Taxonomy" id="1434107"/>
    <lineage>
        <taxon>Archaea</taxon>
        <taxon>Methanobacteriati</taxon>
        <taxon>Methanobacteriota</taxon>
        <taxon>Stenosarchaea group</taxon>
        <taxon>Methanomicrobia</taxon>
        <taxon>Methanosarcinales</taxon>
        <taxon>Methanosarcinaceae</taxon>
        <taxon>Methanosarcina</taxon>
    </lineage>
</organism>
<keyword evidence="1" id="KW-0812">Transmembrane</keyword>
<dbReference type="AlphaFoldDB" id="A0A0E3SFB1"/>
<dbReference type="EMBL" id="CP009517">
    <property type="protein sequence ID" value="AKB80974.1"/>
    <property type="molecule type" value="Genomic_DNA"/>
</dbReference>
<dbReference type="HOGENOM" id="CLU_055073_0_0_2"/>
<protein>
    <recommendedName>
        <fullName evidence="2">DUF2157 domain-containing protein</fullName>
    </recommendedName>
</protein>
<dbReference type="PATRIC" id="fig|1434107.4.peg.519"/>
<evidence type="ECO:0000259" key="2">
    <source>
        <dbReference type="Pfam" id="PF09925"/>
    </source>
</evidence>
<feature type="domain" description="DUF2157" evidence="2">
    <location>
        <begin position="8"/>
        <end position="149"/>
    </location>
</feature>
<sequence>MFDQDLIQKWLEEGTITHAQAEKMRADIEEYKTEHRSKKQIIAFSTIGAILIGIGAILFVASNWEKIGDTVKILLLAGSTLSIHYTGYHLKYENQKYPRLGSALLFLSALFFGASLFLIAQIYNSNANNSTLVLIWLFGVSPLIYGYRSIAVAGLCSLLFYIWVGLLYSERNSFGELINFLDLYLISGIALYFAGTLHELSAKAKYAAPIFKFMGLQAVLLALFMYTFGLWESKNEEIVPVIYAFLGILFLVVLLSKSLRSKLAGFQTDTSMAVISFLMAGFTLIAANTQVSEEACAGFFNLVFLGLLVLLLYAGYSTEDIGIVNTAMFWFVPLIIARYFDFFWDLLPRSFFFMIGGLILLTLSVVLERKRRELKAQFAGAGQ</sequence>
<dbReference type="Pfam" id="PF09925">
    <property type="entry name" value="DUF2157"/>
    <property type="match status" value="1"/>
</dbReference>
<feature type="transmembrane region" description="Helical" evidence="1">
    <location>
        <begin position="346"/>
        <end position="367"/>
    </location>
</feature>
<feature type="transmembrane region" description="Helical" evidence="1">
    <location>
        <begin position="174"/>
        <end position="194"/>
    </location>
</feature>